<dbReference type="Pfam" id="PF00561">
    <property type="entry name" value="Abhydrolase_1"/>
    <property type="match status" value="1"/>
</dbReference>
<organism evidence="2 3">
    <name type="scientific">Thermanaeromonas toyohensis ToBE</name>
    <dbReference type="NCBI Taxonomy" id="698762"/>
    <lineage>
        <taxon>Bacteria</taxon>
        <taxon>Bacillati</taxon>
        <taxon>Bacillota</taxon>
        <taxon>Clostridia</taxon>
        <taxon>Neomoorellales</taxon>
        <taxon>Neomoorellaceae</taxon>
        <taxon>Thermanaeromonas</taxon>
    </lineage>
</organism>
<name>A0A1W1W0S6_9FIRM</name>
<dbReference type="STRING" id="698762.SAMN00808754_2791"/>
<dbReference type="PANTHER" id="PTHR43433:SF5">
    <property type="entry name" value="AB HYDROLASE-1 DOMAIN-CONTAINING PROTEIN"/>
    <property type="match status" value="1"/>
</dbReference>
<reference evidence="2 3" key="1">
    <citation type="submission" date="2017-04" db="EMBL/GenBank/DDBJ databases">
        <authorList>
            <person name="Afonso C.L."/>
            <person name="Miller P.J."/>
            <person name="Scott M.A."/>
            <person name="Spackman E."/>
            <person name="Goraichik I."/>
            <person name="Dimitrov K.M."/>
            <person name="Suarez D.L."/>
            <person name="Swayne D.E."/>
        </authorList>
    </citation>
    <scope>NUCLEOTIDE SEQUENCE [LARGE SCALE GENOMIC DNA]</scope>
    <source>
        <strain evidence="2 3">ToBE</strain>
    </source>
</reference>
<dbReference type="SUPFAM" id="SSF53474">
    <property type="entry name" value="alpha/beta-Hydrolases"/>
    <property type="match status" value="1"/>
</dbReference>
<dbReference type="InterPro" id="IPR000073">
    <property type="entry name" value="AB_hydrolase_1"/>
</dbReference>
<sequence>MPWQEVNGIRIYYEVYGAGEPLLLIEGLGYALWMWEKQIEAFSREFQVIAFDNRGVGKSDKPDEPYTIELMAYDAGELLNRLGITKAHILGVSMGGIIAQALALLYPKLVHTLVLVCTTFGGPHAVPVPKETVEAMLNKRKLPAREALKEAMRYAFGQEFLSRNPGELDRLVEQRLSDPLPRYAWMRQWEAILKVDLGEKVRNIKAPTLILTGDDDRVIPAQNSKLLHERIEGSLLEIFPGGGHLFFMEQAAPFNNRVLTFLKGHPMG</sequence>
<evidence type="ECO:0000313" key="2">
    <source>
        <dbReference type="EMBL" id="SMB99198.1"/>
    </source>
</evidence>
<dbReference type="PANTHER" id="PTHR43433">
    <property type="entry name" value="HYDROLASE, ALPHA/BETA FOLD FAMILY PROTEIN"/>
    <property type="match status" value="1"/>
</dbReference>
<feature type="domain" description="AB hydrolase-1" evidence="1">
    <location>
        <begin position="21"/>
        <end position="249"/>
    </location>
</feature>
<dbReference type="PRINTS" id="PR00111">
    <property type="entry name" value="ABHYDROLASE"/>
</dbReference>
<dbReference type="InterPro" id="IPR029058">
    <property type="entry name" value="AB_hydrolase_fold"/>
</dbReference>
<protein>
    <submittedName>
        <fullName evidence="2">Pimeloyl-ACP methyl ester carboxylesterase</fullName>
    </submittedName>
</protein>
<dbReference type="InterPro" id="IPR050471">
    <property type="entry name" value="AB_hydrolase"/>
</dbReference>
<dbReference type="EMBL" id="LT838272">
    <property type="protein sequence ID" value="SMB99198.1"/>
    <property type="molecule type" value="Genomic_DNA"/>
</dbReference>
<evidence type="ECO:0000259" key="1">
    <source>
        <dbReference type="Pfam" id="PF00561"/>
    </source>
</evidence>
<proteinExistence type="predicted"/>
<dbReference type="AlphaFoldDB" id="A0A1W1W0S6"/>
<dbReference type="OrthoDB" id="9773293at2"/>
<dbReference type="Gene3D" id="3.40.50.1820">
    <property type="entry name" value="alpha/beta hydrolase"/>
    <property type="match status" value="1"/>
</dbReference>
<keyword evidence="3" id="KW-1185">Reference proteome</keyword>
<dbReference type="RefSeq" id="WP_084666489.1">
    <property type="nucleotide sequence ID" value="NZ_LT838272.1"/>
</dbReference>
<gene>
    <name evidence="2" type="ORF">SAMN00808754_2791</name>
</gene>
<accession>A0A1W1W0S6</accession>
<dbReference type="Proteomes" id="UP000192569">
    <property type="component" value="Chromosome I"/>
</dbReference>
<evidence type="ECO:0000313" key="3">
    <source>
        <dbReference type="Proteomes" id="UP000192569"/>
    </source>
</evidence>